<reference evidence="1 2" key="1">
    <citation type="submission" date="2020-08" db="EMBL/GenBank/DDBJ databases">
        <title>A Genomic Blueprint of the Chicken Gut Microbiome.</title>
        <authorList>
            <person name="Gilroy R."/>
            <person name="Ravi A."/>
            <person name="Getino M."/>
            <person name="Pursley I."/>
            <person name="Horton D.L."/>
            <person name="Alikhan N.-F."/>
            <person name="Baker D."/>
            <person name="Gharbi K."/>
            <person name="Hall N."/>
            <person name="Watson M."/>
            <person name="Adriaenssens E.M."/>
            <person name="Foster-Nyarko E."/>
            <person name="Jarju S."/>
            <person name="Secka A."/>
            <person name="Antonio M."/>
            <person name="Oren A."/>
            <person name="Chaudhuri R."/>
            <person name="La Ragione R.M."/>
            <person name="Hildebrand F."/>
            <person name="Pallen M.J."/>
        </authorList>
    </citation>
    <scope>NUCLEOTIDE SEQUENCE [LARGE SCALE GENOMIC DNA]</scope>
    <source>
        <strain evidence="1 2">Sa2CUA8</strain>
    </source>
</reference>
<accession>A0ABR8V429</accession>
<comment type="caution">
    <text evidence="1">The sequence shown here is derived from an EMBL/GenBank/DDBJ whole genome shotgun (WGS) entry which is preliminary data.</text>
</comment>
<dbReference type="Proteomes" id="UP000633601">
    <property type="component" value="Unassembled WGS sequence"/>
</dbReference>
<gene>
    <name evidence="1" type="ORF">H9640_13370</name>
</gene>
<keyword evidence="2" id="KW-1185">Reference proteome</keyword>
<evidence type="ECO:0000313" key="2">
    <source>
        <dbReference type="Proteomes" id="UP000633601"/>
    </source>
</evidence>
<dbReference type="RefSeq" id="WP_191791210.1">
    <property type="nucleotide sequence ID" value="NZ_JACSQE010000010.1"/>
</dbReference>
<sequence length="155" mass="17480">MNENEAGSAEYREIEAQLGRLVTQWSKIEFLASKLLAELLGVDPAAVHLLINDQPSVKIFMKGSWLAEHLTELSDGPEIAAWYRDVDALRPRRNDMIHSGWALERTSGEWKPSRVRLVTKKGKFSLEKALTTADDVKALVEEVSAVLRRVPRQTD</sequence>
<evidence type="ECO:0000313" key="1">
    <source>
        <dbReference type="EMBL" id="MBD7999544.1"/>
    </source>
</evidence>
<organism evidence="1 2">
    <name type="scientific">Oerskovia gallyi</name>
    <dbReference type="NCBI Taxonomy" id="2762226"/>
    <lineage>
        <taxon>Bacteria</taxon>
        <taxon>Bacillati</taxon>
        <taxon>Actinomycetota</taxon>
        <taxon>Actinomycetes</taxon>
        <taxon>Micrococcales</taxon>
        <taxon>Cellulomonadaceae</taxon>
        <taxon>Oerskovia</taxon>
    </lineage>
</organism>
<protein>
    <submittedName>
        <fullName evidence="1">Uncharacterized protein</fullName>
    </submittedName>
</protein>
<dbReference type="EMBL" id="JACSQE010000010">
    <property type="protein sequence ID" value="MBD7999544.1"/>
    <property type="molecule type" value="Genomic_DNA"/>
</dbReference>
<proteinExistence type="predicted"/>
<name>A0ABR8V429_9CELL</name>